<evidence type="ECO:0000313" key="3">
    <source>
        <dbReference type="Proteomes" id="UP001162483"/>
    </source>
</evidence>
<feature type="non-terminal residue" evidence="2">
    <location>
        <position position="124"/>
    </location>
</feature>
<comment type="caution">
    <text evidence="2">The sequence shown here is derived from an EMBL/GenBank/DDBJ whole genome shotgun (WGS) entry which is preliminary data.</text>
</comment>
<gene>
    <name evidence="2" type="ORF">SPARVUS_LOCUS2518560</name>
</gene>
<feature type="region of interest" description="Disordered" evidence="1">
    <location>
        <begin position="51"/>
        <end position="73"/>
    </location>
</feature>
<dbReference type="Proteomes" id="UP001162483">
    <property type="component" value="Unassembled WGS sequence"/>
</dbReference>
<evidence type="ECO:0000256" key="1">
    <source>
        <dbReference type="SAM" id="MobiDB-lite"/>
    </source>
</evidence>
<feature type="non-terminal residue" evidence="2">
    <location>
        <position position="1"/>
    </location>
</feature>
<protein>
    <submittedName>
        <fullName evidence="2">Uncharacterized protein</fullName>
    </submittedName>
</protein>
<reference evidence="2" key="1">
    <citation type="submission" date="2023-05" db="EMBL/GenBank/DDBJ databases">
        <authorList>
            <person name="Stuckert A."/>
        </authorList>
    </citation>
    <scope>NUCLEOTIDE SEQUENCE</scope>
</reference>
<proteinExistence type="predicted"/>
<accession>A0ABN9BAW9</accession>
<sequence length="124" mass="14077">EEEEEALSVSRQAPVKACRRSFHIALGGFRTLDVCLDSVVWPCADHVRSPKKKKKNLSSNIHQTEHVQSDSTRYVLSGDKRGTLEEGDDQRSQDQNRIFTQCRGFNSLGSTVSIKSMLYCIYRL</sequence>
<organism evidence="2 3">
    <name type="scientific">Staurois parvus</name>
    <dbReference type="NCBI Taxonomy" id="386267"/>
    <lineage>
        <taxon>Eukaryota</taxon>
        <taxon>Metazoa</taxon>
        <taxon>Chordata</taxon>
        <taxon>Craniata</taxon>
        <taxon>Vertebrata</taxon>
        <taxon>Euteleostomi</taxon>
        <taxon>Amphibia</taxon>
        <taxon>Batrachia</taxon>
        <taxon>Anura</taxon>
        <taxon>Neobatrachia</taxon>
        <taxon>Ranoidea</taxon>
        <taxon>Ranidae</taxon>
        <taxon>Staurois</taxon>
    </lineage>
</organism>
<keyword evidence="3" id="KW-1185">Reference proteome</keyword>
<evidence type="ECO:0000313" key="2">
    <source>
        <dbReference type="EMBL" id="CAI9544667.1"/>
    </source>
</evidence>
<name>A0ABN9BAW9_9NEOB</name>
<dbReference type="EMBL" id="CATNWA010003143">
    <property type="protein sequence ID" value="CAI9544667.1"/>
    <property type="molecule type" value="Genomic_DNA"/>
</dbReference>